<dbReference type="Proteomes" id="UP000419144">
    <property type="component" value="Unassembled WGS sequence"/>
</dbReference>
<dbReference type="SUPFAM" id="SSF47473">
    <property type="entry name" value="EF-hand"/>
    <property type="match status" value="1"/>
</dbReference>
<dbReference type="AlphaFoldDB" id="A0A640KHZ7"/>
<keyword evidence="1" id="KW-0433">Leucine-rich repeat</keyword>
<dbReference type="InterPro" id="IPR018247">
    <property type="entry name" value="EF_Hand_1_Ca_BS"/>
</dbReference>
<feature type="region of interest" description="Disordered" evidence="4">
    <location>
        <begin position="341"/>
        <end position="365"/>
    </location>
</feature>
<evidence type="ECO:0000256" key="1">
    <source>
        <dbReference type="ARBA" id="ARBA00022614"/>
    </source>
</evidence>
<dbReference type="InterPro" id="IPR032675">
    <property type="entry name" value="LRR_dom_sf"/>
</dbReference>
<dbReference type="CDD" id="cd00051">
    <property type="entry name" value="EFh"/>
    <property type="match status" value="1"/>
</dbReference>
<dbReference type="GO" id="GO:0005737">
    <property type="term" value="C:cytoplasm"/>
    <property type="evidence" value="ECO:0007669"/>
    <property type="project" value="TreeGrafter"/>
</dbReference>
<dbReference type="InterPro" id="IPR011992">
    <property type="entry name" value="EF-hand-dom_pair"/>
</dbReference>
<dbReference type="InterPro" id="IPR002048">
    <property type="entry name" value="EF_hand_dom"/>
</dbReference>
<dbReference type="PROSITE" id="PS51450">
    <property type="entry name" value="LRR"/>
    <property type="match status" value="1"/>
</dbReference>
<dbReference type="PROSITE" id="PS50222">
    <property type="entry name" value="EF_HAND_2"/>
    <property type="match status" value="1"/>
</dbReference>
<keyword evidence="7" id="KW-1185">Reference proteome</keyword>
<dbReference type="Pfam" id="PF13855">
    <property type="entry name" value="LRR_8"/>
    <property type="match status" value="1"/>
</dbReference>
<dbReference type="VEuPathDB" id="TriTrypDB:LtaPh_2524300"/>
<dbReference type="Gene3D" id="1.10.238.10">
    <property type="entry name" value="EF-hand"/>
    <property type="match status" value="1"/>
</dbReference>
<dbReference type="GO" id="GO:0005509">
    <property type="term" value="F:calcium ion binding"/>
    <property type="evidence" value="ECO:0007669"/>
    <property type="project" value="InterPro"/>
</dbReference>
<dbReference type="InterPro" id="IPR001611">
    <property type="entry name" value="Leu-rich_rpt"/>
</dbReference>
<name>A0A640KHZ7_LEITA</name>
<gene>
    <name evidence="6" type="ORF">LtaPh_2524300</name>
</gene>
<sequence length="662" mass="75816">MSSFKVENIIHDKLDAEELSLSGMRLTSLDALVPLLAKMPRLRSLNVSHNELRDLPIDLSSLSQLETLDLSSNPLGGVQRILDGLQSLPQLTSLSVTLPEPVAEEEQLIMRLPSLSCLNGTTLADPPEEVEEGRAADRDMTTAVEMPLVDRAYWSPSDSADIERLFADVSRQDASTTQDFFDYMHRVVQHVTCLTAAEDDAFAQEGEVLKARRLLYEFCFGDVIRRIFKDGHDAIGRQLQALLRYESAMMDQYDMHWRRILRDRDRRLAHMKRDMQDAMEDIRSLIEYFSETAAQLQSIEGDGLPRWREEAPHDTGVGVRASPGATPLTRTRNTTHMDVSCIGASPQPLPPDGLTRRSQRSSSESKARNLIFTKVLSLKQLKEIIGDIYTSKVKYDDKCKQGQLPRETMEQHMYTYLNQKYGLRDIVLEWATAVVEAVRRYAPEDNDVAVFGKILRNEIDEEFRFVQQHLRQTVKDLLRKHIKTKRPLSSVVELSNALQQVMRGTVAEDAWREVVNYMYNASDSALITSIIHEYAHCQSLSKLQRNNTEHVRLSPRAVHAPLLYKDFLRLLLDFQLDGHARFLERYVTIFRRHDSDQNGIVNRFEFASIVHELDPSKSDEVVESMVEQIDPHRSQLITFSESITFLNDELLRLSYTQNGNQE</sequence>
<evidence type="ECO:0000313" key="6">
    <source>
        <dbReference type="EMBL" id="GET89340.1"/>
    </source>
</evidence>
<organism evidence="6 7">
    <name type="scientific">Leishmania tarentolae</name>
    <name type="common">Sauroleishmania tarentolae</name>
    <dbReference type="NCBI Taxonomy" id="5689"/>
    <lineage>
        <taxon>Eukaryota</taxon>
        <taxon>Discoba</taxon>
        <taxon>Euglenozoa</taxon>
        <taxon>Kinetoplastea</taxon>
        <taxon>Metakinetoplastina</taxon>
        <taxon>Trypanosomatida</taxon>
        <taxon>Trypanosomatidae</taxon>
        <taxon>Leishmaniinae</taxon>
        <taxon>Leishmania</taxon>
        <taxon>lizard Leishmania</taxon>
    </lineage>
</organism>
<dbReference type="InterPro" id="IPR003591">
    <property type="entry name" value="Leu-rich_rpt_typical-subtyp"/>
</dbReference>
<comment type="caution">
    <text evidence="6">The sequence shown here is derived from an EMBL/GenBank/DDBJ whole genome shotgun (WGS) entry which is preliminary data.</text>
</comment>
<dbReference type="PANTHER" id="PTHR16306:SF1">
    <property type="entry name" value="CHROMOSOME UNDETERMINED SCAFFOLD_7, WHOLE GENOME SHOTGUN SEQUENCE"/>
    <property type="match status" value="1"/>
</dbReference>
<dbReference type="PANTHER" id="PTHR16306">
    <property type="entry name" value="TRANSLIN-ASSOCIATED FACTOR X-INTERACTING PROTEIN 1"/>
    <property type="match status" value="1"/>
</dbReference>
<evidence type="ECO:0000256" key="4">
    <source>
        <dbReference type="SAM" id="MobiDB-lite"/>
    </source>
</evidence>
<evidence type="ECO:0000256" key="3">
    <source>
        <dbReference type="ARBA" id="ARBA00022837"/>
    </source>
</evidence>
<keyword evidence="2" id="KW-0677">Repeat</keyword>
<dbReference type="SMART" id="SM00369">
    <property type="entry name" value="LRR_TYP"/>
    <property type="match status" value="2"/>
</dbReference>
<dbReference type="Gene3D" id="3.80.10.10">
    <property type="entry name" value="Ribonuclease Inhibitor"/>
    <property type="match status" value="1"/>
</dbReference>
<evidence type="ECO:0000259" key="5">
    <source>
        <dbReference type="PROSITE" id="PS50222"/>
    </source>
</evidence>
<keyword evidence="3" id="KW-0106">Calcium</keyword>
<dbReference type="EMBL" id="BLBS01000034">
    <property type="protein sequence ID" value="GET89340.1"/>
    <property type="molecule type" value="Genomic_DNA"/>
</dbReference>
<proteinExistence type="predicted"/>
<reference evidence="6" key="1">
    <citation type="submission" date="2019-11" db="EMBL/GenBank/DDBJ databases">
        <title>Leishmania tarentolae CDS.</title>
        <authorList>
            <person name="Goto Y."/>
            <person name="Yamagishi J."/>
        </authorList>
    </citation>
    <scope>NUCLEOTIDE SEQUENCE [LARGE SCALE GENOMIC DNA]</scope>
    <source>
        <strain evidence="6">Parrot Tar II</strain>
    </source>
</reference>
<evidence type="ECO:0000313" key="7">
    <source>
        <dbReference type="Proteomes" id="UP000419144"/>
    </source>
</evidence>
<evidence type="ECO:0000256" key="2">
    <source>
        <dbReference type="ARBA" id="ARBA00022737"/>
    </source>
</evidence>
<dbReference type="SUPFAM" id="SSF52075">
    <property type="entry name" value="Outer arm dynein light chain 1"/>
    <property type="match status" value="1"/>
</dbReference>
<accession>A0A640KHZ7</accession>
<dbReference type="OrthoDB" id="2021138at2759"/>
<dbReference type="PROSITE" id="PS00018">
    <property type="entry name" value="EF_HAND_1"/>
    <property type="match status" value="1"/>
</dbReference>
<protein>
    <recommendedName>
        <fullName evidence="5">EF-hand domain-containing protein</fullName>
    </recommendedName>
</protein>
<feature type="domain" description="EF-hand" evidence="5">
    <location>
        <begin position="581"/>
        <end position="616"/>
    </location>
</feature>